<dbReference type="HOGENOM" id="CLU_3216980_0_0_9"/>
<protein>
    <submittedName>
        <fullName evidence="1">ATP/GTP binding protein</fullName>
    </submittedName>
</protein>
<dbReference type="Proteomes" id="UP000007434">
    <property type="component" value="Chromosome"/>
</dbReference>
<keyword evidence="2" id="KW-1185">Reference proteome</keyword>
<accession>E4RM25</accession>
<reference evidence="1 2" key="2">
    <citation type="journal article" date="2011" name="J. Bacteriol.">
        <title>Complete Genome Sequence of the Haloalkaliphilic, Hydrogen Producing Halanaerobium hydrogenoformans.</title>
        <authorList>
            <person name="Brown S.D."/>
            <person name="Begemann M.B."/>
            <person name="Mormile M.R."/>
            <person name="Wall J.D."/>
            <person name="Han C.S."/>
            <person name="Goodwin L.A."/>
            <person name="Pitluck S."/>
            <person name="Land M.L."/>
            <person name="Hauser L.J."/>
            <person name="Elias D.A."/>
        </authorList>
    </citation>
    <scope>NUCLEOTIDE SEQUENCE [LARGE SCALE GENOMIC DNA]</scope>
    <source>
        <strain evidence="2">sapolanicus</strain>
    </source>
</reference>
<sequence length="44" mass="5124">MSKEKESQKQKEELRKRLKEDCGRIMIGSSQKGCKMGCCDFKIK</sequence>
<dbReference type="AlphaFoldDB" id="E4RM25"/>
<dbReference type="KEGG" id="has:Halsa_0657"/>
<name>E4RM25_HALHG</name>
<evidence type="ECO:0000313" key="2">
    <source>
        <dbReference type="Proteomes" id="UP000007434"/>
    </source>
</evidence>
<organism evidence="1 2">
    <name type="scientific">Halanaerobium hydrogeniformans</name>
    <name type="common">Halanaerobium sp. (strain sapolanicus)</name>
    <dbReference type="NCBI Taxonomy" id="656519"/>
    <lineage>
        <taxon>Bacteria</taxon>
        <taxon>Bacillati</taxon>
        <taxon>Bacillota</taxon>
        <taxon>Clostridia</taxon>
        <taxon>Halanaerobiales</taxon>
        <taxon>Halanaerobiaceae</taxon>
        <taxon>Halanaerobium</taxon>
    </lineage>
</organism>
<proteinExistence type="predicted"/>
<dbReference type="STRING" id="656519.Halsa_0657"/>
<evidence type="ECO:0000313" key="1">
    <source>
        <dbReference type="EMBL" id="ADQ14108.1"/>
    </source>
</evidence>
<dbReference type="RefSeq" id="WP_013405200.1">
    <property type="nucleotide sequence ID" value="NC_014654.1"/>
</dbReference>
<dbReference type="EMBL" id="CP002304">
    <property type="protein sequence ID" value="ADQ14108.1"/>
    <property type="molecule type" value="Genomic_DNA"/>
</dbReference>
<reference evidence="1 2" key="1">
    <citation type="submission" date="2010-11" db="EMBL/GenBank/DDBJ databases">
        <title>Complete sequence of Halanaerobium sp. sapolanicus.</title>
        <authorList>
            <consortium name="US DOE Joint Genome Institute"/>
            <person name="Lucas S."/>
            <person name="Copeland A."/>
            <person name="Lapidus A."/>
            <person name="Cheng J.-F."/>
            <person name="Bruce D."/>
            <person name="Goodwin L."/>
            <person name="Pitluck S."/>
            <person name="Davenport K."/>
            <person name="Detter J.C."/>
            <person name="Han C."/>
            <person name="Tapia R."/>
            <person name="Land M."/>
            <person name="Hauser L."/>
            <person name="Jeffries C."/>
            <person name="Kyrpides N."/>
            <person name="Ivanova N."/>
            <person name="Mikhailova N."/>
            <person name="Begemann M.B."/>
            <person name="Mormile M.R."/>
            <person name="Wall J.D."/>
            <person name="Elias D.A."/>
            <person name="Woyke T."/>
        </authorList>
    </citation>
    <scope>NUCLEOTIDE SEQUENCE [LARGE SCALE GENOMIC DNA]</scope>
    <source>
        <strain evidence="2">sapolanicus</strain>
    </source>
</reference>
<gene>
    <name evidence="1" type="ordered locus">Halsa_0657</name>
</gene>